<evidence type="ECO:0000256" key="9">
    <source>
        <dbReference type="ARBA" id="ARBA00071353"/>
    </source>
</evidence>
<dbReference type="SUPFAM" id="SSF51735">
    <property type="entry name" value="NAD(P)-binding Rossmann-fold domains"/>
    <property type="match status" value="1"/>
</dbReference>
<keyword evidence="14" id="KW-0560">Oxidoreductase</keyword>
<dbReference type="GO" id="GO:0050661">
    <property type="term" value="F:NADP binding"/>
    <property type="evidence" value="ECO:0007669"/>
    <property type="project" value="TreeGrafter"/>
</dbReference>
<dbReference type="InterPro" id="IPR007698">
    <property type="entry name" value="AlaDH/PNT_NAD(H)-bd"/>
</dbReference>
<comment type="function">
    <text evidence="1">The transhydrogenation between NADH and NADP is coupled to respiration and ATP hydrolysis and functions as a proton pump across the membrane.</text>
</comment>
<dbReference type="PANTHER" id="PTHR10160">
    <property type="entry name" value="NAD(P) TRANSHYDROGENASE"/>
    <property type="match status" value="1"/>
</dbReference>
<keyword evidence="7" id="KW-0520">NAD</keyword>
<dbReference type="FunFam" id="3.40.50.720:FF:000188">
    <property type="entry name" value="NAD(P) transhydrogenase alpha subunit 1"/>
    <property type="match status" value="1"/>
</dbReference>
<evidence type="ECO:0000256" key="10">
    <source>
        <dbReference type="ARBA" id="ARBA00076996"/>
    </source>
</evidence>
<dbReference type="AlphaFoldDB" id="A0A831X887"/>
<comment type="catalytic activity">
    <reaction evidence="8">
        <text>NAD(+) + NADPH + H(+)(in) = NADH + NADP(+) + H(+)(out)</text>
        <dbReference type="Rhea" id="RHEA:47992"/>
        <dbReference type="ChEBI" id="CHEBI:15378"/>
        <dbReference type="ChEBI" id="CHEBI:57540"/>
        <dbReference type="ChEBI" id="CHEBI:57783"/>
        <dbReference type="ChEBI" id="CHEBI:57945"/>
        <dbReference type="ChEBI" id="CHEBI:58349"/>
        <dbReference type="EC" id="7.1.1.1"/>
    </reaction>
</comment>
<evidence type="ECO:0000256" key="1">
    <source>
        <dbReference type="ARBA" id="ARBA00003943"/>
    </source>
</evidence>
<proteinExistence type="inferred from homology"/>
<dbReference type="SMART" id="SM01002">
    <property type="entry name" value="AlaDh_PNT_C"/>
    <property type="match status" value="1"/>
</dbReference>
<dbReference type="Gene3D" id="3.40.50.720">
    <property type="entry name" value="NAD(P)-binding Rossmann-like Domain"/>
    <property type="match status" value="2"/>
</dbReference>
<evidence type="ECO:0000256" key="7">
    <source>
        <dbReference type="ARBA" id="ARBA00023027"/>
    </source>
</evidence>
<feature type="domain" description="Alanine dehydrogenase/pyridine nucleotide transhydrogenase N-terminal" evidence="13">
    <location>
        <begin position="2"/>
        <end position="130"/>
    </location>
</feature>
<dbReference type="SMART" id="SM01003">
    <property type="entry name" value="AlaDh_PNT_N"/>
    <property type="match status" value="1"/>
</dbReference>
<name>A0A831X887_9BACT</name>
<dbReference type="GO" id="GO:0005886">
    <property type="term" value="C:plasma membrane"/>
    <property type="evidence" value="ECO:0007669"/>
    <property type="project" value="TreeGrafter"/>
</dbReference>
<comment type="similarity">
    <text evidence="2">Belongs to the AlaDH/PNT family.</text>
</comment>
<feature type="domain" description="Alanine dehydrogenase/pyridine nucleotide transhydrogenase NAD(H)-binding" evidence="12">
    <location>
        <begin position="139"/>
        <end position="301"/>
    </location>
</feature>
<keyword evidence="5" id="KW-0521">NADP</keyword>
<sequence>MPGERRVALTPEAAKKLVARGFTVLVEREAGLAAGFTDEEYEAAGARLAPDAATVHGSASLVLKVQRPTEHEIELLRPGTALIAFLQPLVRPELVARLAERKVTAISMDTIPRITRAQPMDALSSMSTVAGYKAVLLAANELPKFFPLMMTAAGTIRPAKVLVLGAGVAGLQAIATARRLGAVVEAFDTRPVVKEQVESLGAKFLELEIKTEEVGGYATELAEEHLRLEQELIHNHCVEADVVITTALVPGRRAPVLIREETVREMRPRAVIVDLAAEMGGNCELTEPGETVVRYGVTIMGPLNLPSEMAYTASQMYARNVTTLVEHLAPRGELVFDFADEITRGVVLTRDGEILHEPTLARLKEEVR</sequence>
<dbReference type="InterPro" id="IPR008143">
    <property type="entry name" value="Ala_DH/PNT_CS2"/>
</dbReference>
<dbReference type="CDD" id="cd05304">
    <property type="entry name" value="Rubrum_tdh"/>
    <property type="match status" value="1"/>
</dbReference>
<dbReference type="NCBIfam" id="NF006942">
    <property type="entry name" value="PRK09424.1"/>
    <property type="match status" value="1"/>
</dbReference>
<evidence type="ECO:0000256" key="3">
    <source>
        <dbReference type="ARBA" id="ARBA00012943"/>
    </source>
</evidence>
<organism evidence="14">
    <name type="scientific">Thermorudis peleae</name>
    <dbReference type="NCBI Taxonomy" id="1382356"/>
    <lineage>
        <taxon>Bacteria</taxon>
        <taxon>Pseudomonadati</taxon>
        <taxon>Thermomicrobiota</taxon>
        <taxon>Thermomicrobia</taxon>
        <taxon>Thermomicrobia incertae sedis</taxon>
        <taxon>Thermorudis</taxon>
    </lineage>
</organism>
<dbReference type="EMBL" id="DSIY01000267">
    <property type="protein sequence ID" value="HEG92052.1"/>
    <property type="molecule type" value="Genomic_DNA"/>
</dbReference>
<dbReference type="InterPro" id="IPR036291">
    <property type="entry name" value="NAD(P)-bd_dom_sf"/>
</dbReference>
<evidence type="ECO:0000256" key="8">
    <source>
        <dbReference type="ARBA" id="ARBA00048202"/>
    </source>
</evidence>
<comment type="caution">
    <text evidence="14">The sequence shown here is derived from an EMBL/GenBank/DDBJ whole genome shotgun (WGS) entry which is preliminary data.</text>
</comment>
<gene>
    <name evidence="14" type="ORF">ENP34_11550</name>
</gene>
<dbReference type="Pfam" id="PF05222">
    <property type="entry name" value="AlaDh_PNT_N"/>
    <property type="match status" value="1"/>
</dbReference>
<accession>A0A831X887</accession>
<evidence type="ECO:0000313" key="14">
    <source>
        <dbReference type="EMBL" id="HEG92052.1"/>
    </source>
</evidence>
<dbReference type="EC" id="7.1.1.1" evidence="3"/>
<protein>
    <recommendedName>
        <fullName evidence="9">NAD(P) transhydrogenase subunit alpha part 1</fullName>
        <ecNumber evidence="3">7.1.1.1</ecNumber>
    </recommendedName>
    <alternativeName>
        <fullName evidence="11">Nicotinamide nucleotide transhydrogenase subunit alpha 1</fullName>
    </alternativeName>
    <alternativeName>
        <fullName evidence="10">Pyridine nucleotide transhydrogenase subunit alpha 1</fullName>
    </alternativeName>
</protein>
<dbReference type="GO" id="GO:0016491">
    <property type="term" value="F:oxidoreductase activity"/>
    <property type="evidence" value="ECO:0007669"/>
    <property type="project" value="UniProtKB-KW"/>
</dbReference>
<dbReference type="GO" id="GO:0008750">
    <property type="term" value="F:proton-translocating NAD(P)+ transhydrogenase activity"/>
    <property type="evidence" value="ECO:0007669"/>
    <property type="project" value="UniProtKB-EC"/>
</dbReference>
<evidence type="ECO:0000256" key="6">
    <source>
        <dbReference type="ARBA" id="ARBA00022967"/>
    </source>
</evidence>
<evidence type="ECO:0000256" key="5">
    <source>
        <dbReference type="ARBA" id="ARBA00022857"/>
    </source>
</evidence>
<evidence type="ECO:0000256" key="4">
    <source>
        <dbReference type="ARBA" id="ARBA00022741"/>
    </source>
</evidence>
<dbReference type="GO" id="GO:0006740">
    <property type="term" value="P:NADPH regeneration"/>
    <property type="evidence" value="ECO:0007669"/>
    <property type="project" value="TreeGrafter"/>
</dbReference>
<dbReference type="Pfam" id="PF01262">
    <property type="entry name" value="AlaDh_PNT_C"/>
    <property type="match status" value="1"/>
</dbReference>
<dbReference type="PROSITE" id="PS00837">
    <property type="entry name" value="ALADH_PNT_2"/>
    <property type="match status" value="1"/>
</dbReference>
<evidence type="ECO:0000256" key="11">
    <source>
        <dbReference type="ARBA" id="ARBA00084087"/>
    </source>
</evidence>
<dbReference type="PANTHER" id="PTHR10160:SF19">
    <property type="entry name" value="PROTON-TRANSLOCATING NAD(P)(+) TRANSHYDROGENASE"/>
    <property type="match status" value="1"/>
</dbReference>
<evidence type="ECO:0000256" key="2">
    <source>
        <dbReference type="ARBA" id="ARBA00005689"/>
    </source>
</evidence>
<dbReference type="InterPro" id="IPR007886">
    <property type="entry name" value="AlaDH/PNT_N"/>
</dbReference>
<dbReference type="SUPFAM" id="SSF52283">
    <property type="entry name" value="Formate/glycerate dehydrogenase catalytic domain-like"/>
    <property type="match status" value="1"/>
</dbReference>
<evidence type="ECO:0000259" key="12">
    <source>
        <dbReference type="SMART" id="SM01002"/>
    </source>
</evidence>
<reference evidence="14" key="1">
    <citation type="journal article" date="2020" name="mSystems">
        <title>Genome- and Community-Level Interaction Insights into Carbon Utilization and Element Cycling Functions of Hydrothermarchaeota in Hydrothermal Sediment.</title>
        <authorList>
            <person name="Zhou Z."/>
            <person name="Liu Y."/>
            <person name="Xu W."/>
            <person name="Pan J."/>
            <person name="Luo Z.H."/>
            <person name="Li M."/>
        </authorList>
    </citation>
    <scope>NUCLEOTIDE SEQUENCE [LARGE SCALE GENOMIC DNA]</scope>
    <source>
        <strain evidence="14">SpSt-210</strain>
    </source>
</reference>
<evidence type="ECO:0000259" key="13">
    <source>
        <dbReference type="SMART" id="SM01003"/>
    </source>
</evidence>
<keyword evidence="4" id="KW-0547">Nucleotide-binding</keyword>
<keyword evidence="6" id="KW-1278">Translocase</keyword>